<dbReference type="AlphaFoldDB" id="A0A506UQ00"/>
<protein>
    <recommendedName>
        <fullName evidence="1">Putative membrane protein insertion efficiency factor</fullName>
    </recommendedName>
</protein>
<organism evidence="2 3">
    <name type="scientific">Oecophyllibacter saccharovorans</name>
    <dbReference type="NCBI Taxonomy" id="2558360"/>
    <lineage>
        <taxon>Bacteria</taxon>
        <taxon>Pseudomonadati</taxon>
        <taxon>Pseudomonadota</taxon>
        <taxon>Alphaproteobacteria</taxon>
        <taxon>Acetobacterales</taxon>
        <taxon>Acetobacteraceae</taxon>
        <taxon>Oecophyllibacter</taxon>
    </lineage>
</organism>
<keyword evidence="1" id="KW-1003">Cell membrane</keyword>
<proteinExistence type="inferred from homology"/>
<gene>
    <name evidence="2" type="primary">yidD</name>
    <name evidence="2" type="ORF">E3202_00170</name>
</gene>
<keyword evidence="1" id="KW-0472">Membrane</keyword>
<dbReference type="PANTHER" id="PTHR33383">
    <property type="entry name" value="MEMBRANE PROTEIN INSERTION EFFICIENCY FACTOR-RELATED"/>
    <property type="match status" value="1"/>
</dbReference>
<dbReference type="Pfam" id="PF01809">
    <property type="entry name" value="YidD"/>
    <property type="match status" value="1"/>
</dbReference>
<dbReference type="EMBL" id="SORZ01000001">
    <property type="protein sequence ID" value="TPW35448.1"/>
    <property type="molecule type" value="Genomic_DNA"/>
</dbReference>
<name>A0A506UQ00_9PROT</name>
<comment type="subcellular location">
    <subcellularLocation>
        <location evidence="1">Cell membrane</location>
        <topology evidence="1">Peripheral membrane protein</topology>
        <orientation evidence="1">Cytoplasmic side</orientation>
    </subcellularLocation>
</comment>
<comment type="caution">
    <text evidence="2">The sequence shown here is derived from an EMBL/GenBank/DDBJ whole genome shotgun (WGS) entry which is preliminary data.</text>
</comment>
<dbReference type="HAMAP" id="MF_00386">
    <property type="entry name" value="UPF0161_YidD"/>
    <property type="match status" value="1"/>
</dbReference>
<dbReference type="RefSeq" id="WP_165599971.1">
    <property type="nucleotide sequence ID" value="NZ_SORZ01000001.1"/>
</dbReference>
<reference evidence="2 3" key="1">
    <citation type="submission" date="2019-03" db="EMBL/GenBank/DDBJ databases">
        <title>The complete genome sequence of Neokomagataea sp. Jb2 NBRC113641.</title>
        <authorList>
            <person name="Chua K.-O."/>
            <person name="Chan K.-G."/>
            <person name="See-Too W.-S."/>
        </authorList>
    </citation>
    <scope>NUCLEOTIDE SEQUENCE [LARGE SCALE GENOMIC DNA]</scope>
    <source>
        <strain evidence="2 3">Jb2</strain>
    </source>
</reference>
<dbReference type="SMART" id="SM01234">
    <property type="entry name" value="Haemolytic"/>
    <property type="match status" value="1"/>
</dbReference>
<dbReference type="PANTHER" id="PTHR33383:SF1">
    <property type="entry name" value="MEMBRANE PROTEIN INSERTION EFFICIENCY FACTOR-RELATED"/>
    <property type="match status" value="1"/>
</dbReference>
<evidence type="ECO:0000313" key="3">
    <source>
        <dbReference type="Proteomes" id="UP000315037"/>
    </source>
</evidence>
<evidence type="ECO:0000313" key="2">
    <source>
        <dbReference type="EMBL" id="TPW35448.1"/>
    </source>
</evidence>
<accession>A0A506UQ00</accession>
<comment type="function">
    <text evidence="1">Could be involved in insertion of integral membrane proteins into the membrane.</text>
</comment>
<dbReference type="InterPro" id="IPR002696">
    <property type="entry name" value="Membr_insert_effic_factor_YidD"/>
</dbReference>
<keyword evidence="3" id="KW-1185">Reference proteome</keyword>
<evidence type="ECO:0000256" key="1">
    <source>
        <dbReference type="HAMAP-Rule" id="MF_00386"/>
    </source>
</evidence>
<comment type="similarity">
    <text evidence="1">Belongs to the UPF0161 family.</text>
</comment>
<dbReference type="Proteomes" id="UP000315037">
    <property type="component" value="Unassembled WGS sequence"/>
</dbReference>
<dbReference type="GO" id="GO:0005886">
    <property type="term" value="C:plasma membrane"/>
    <property type="evidence" value="ECO:0007669"/>
    <property type="project" value="UniProtKB-SubCell"/>
</dbReference>
<dbReference type="NCBIfam" id="TIGR00278">
    <property type="entry name" value="membrane protein insertion efficiency factor YidD"/>
    <property type="match status" value="1"/>
</dbReference>
<sequence>MRLQQLPARCLSALLRLYQLALSPYLGRNCRFHPSCSAYAREVVGRHGVLRGGWLTLRRLSRCHPFHEGGVDLPP</sequence>